<sequence>VYCGIGRAQAILSNEANHANIVVWVVLLIDLPQPSQGILKATQRLGELACDGLGVSFRGFWKSAREEKVALEHLPYLIKKIREVVAFLESIIEQLEAKAAKYH</sequence>
<feature type="non-terminal residue" evidence="1">
    <location>
        <position position="1"/>
    </location>
</feature>
<dbReference type="EMBL" id="BARV01039675">
    <property type="protein sequence ID" value="GAI47318.1"/>
    <property type="molecule type" value="Genomic_DNA"/>
</dbReference>
<comment type="caution">
    <text evidence="1">The sequence shown here is derived from an EMBL/GenBank/DDBJ whole genome shotgun (WGS) entry which is preliminary data.</text>
</comment>
<reference evidence="1" key="1">
    <citation type="journal article" date="2014" name="Front. Microbiol.">
        <title>High frequency of phylogenetically diverse reductive dehalogenase-homologous genes in deep subseafloor sedimentary metagenomes.</title>
        <authorList>
            <person name="Kawai M."/>
            <person name="Futagami T."/>
            <person name="Toyoda A."/>
            <person name="Takaki Y."/>
            <person name="Nishi S."/>
            <person name="Hori S."/>
            <person name="Arai W."/>
            <person name="Tsubouchi T."/>
            <person name="Morono Y."/>
            <person name="Uchiyama I."/>
            <person name="Ito T."/>
            <person name="Fujiyama A."/>
            <person name="Inagaki F."/>
            <person name="Takami H."/>
        </authorList>
    </citation>
    <scope>NUCLEOTIDE SEQUENCE</scope>
    <source>
        <strain evidence="1">Expedition CK06-06</strain>
    </source>
</reference>
<protein>
    <submittedName>
        <fullName evidence="1">Uncharacterized protein</fullName>
    </submittedName>
</protein>
<organism evidence="1">
    <name type="scientific">marine sediment metagenome</name>
    <dbReference type="NCBI Taxonomy" id="412755"/>
    <lineage>
        <taxon>unclassified sequences</taxon>
        <taxon>metagenomes</taxon>
        <taxon>ecological metagenomes</taxon>
    </lineage>
</organism>
<proteinExistence type="predicted"/>
<evidence type="ECO:0000313" key="1">
    <source>
        <dbReference type="EMBL" id="GAI47318.1"/>
    </source>
</evidence>
<name>X1NUM7_9ZZZZ</name>
<dbReference type="AlphaFoldDB" id="X1NUM7"/>
<accession>X1NUM7</accession>
<gene>
    <name evidence="1" type="ORF">S06H3_60729</name>
</gene>